<accession>A0AA87ZCP9</accession>
<dbReference type="EMBL" id="BTGU01000004">
    <property type="protein sequence ID" value="GMN33813.1"/>
    <property type="molecule type" value="Genomic_DNA"/>
</dbReference>
<dbReference type="Proteomes" id="UP001187192">
    <property type="component" value="Unassembled WGS sequence"/>
</dbReference>
<sequence>MGPTSYQMPSHVLRWCKTPEVPPSFTHKITFQTKYCLCDPKIISARKLDLSISRLSSLSGSSDAAEALTPVTLRRAPTLEVRLKCQSPSIFSTFS</sequence>
<comment type="caution">
    <text evidence="1">The sequence shown here is derived from an EMBL/GenBank/DDBJ whole genome shotgun (WGS) entry which is preliminary data.</text>
</comment>
<evidence type="ECO:0000313" key="2">
    <source>
        <dbReference type="Proteomes" id="UP001187192"/>
    </source>
</evidence>
<gene>
    <name evidence="1" type="ORF">TIFTF001_004366</name>
</gene>
<name>A0AA87ZCP9_FICCA</name>
<protein>
    <submittedName>
        <fullName evidence="1">Uncharacterized protein</fullName>
    </submittedName>
</protein>
<keyword evidence="2" id="KW-1185">Reference proteome</keyword>
<evidence type="ECO:0000313" key="1">
    <source>
        <dbReference type="EMBL" id="GMN33813.1"/>
    </source>
</evidence>
<organism evidence="1 2">
    <name type="scientific">Ficus carica</name>
    <name type="common">Common fig</name>
    <dbReference type="NCBI Taxonomy" id="3494"/>
    <lineage>
        <taxon>Eukaryota</taxon>
        <taxon>Viridiplantae</taxon>
        <taxon>Streptophyta</taxon>
        <taxon>Embryophyta</taxon>
        <taxon>Tracheophyta</taxon>
        <taxon>Spermatophyta</taxon>
        <taxon>Magnoliopsida</taxon>
        <taxon>eudicotyledons</taxon>
        <taxon>Gunneridae</taxon>
        <taxon>Pentapetalae</taxon>
        <taxon>rosids</taxon>
        <taxon>fabids</taxon>
        <taxon>Rosales</taxon>
        <taxon>Moraceae</taxon>
        <taxon>Ficeae</taxon>
        <taxon>Ficus</taxon>
    </lineage>
</organism>
<reference evidence="1" key="1">
    <citation type="submission" date="2023-07" db="EMBL/GenBank/DDBJ databases">
        <title>draft genome sequence of fig (Ficus carica).</title>
        <authorList>
            <person name="Takahashi T."/>
            <person name="Nishimura K."/>
        </authorList>
    </citation>
    <scope>NUCLEOTIDE SEQUENCE</scope>
</reference>
<proteinExistence type="predicted"/>
<dbReference type="AlphaFoldDB" id="A0AA87ZCP9"/>